<feature type="region of interest" description="Disordered" evidence="1">
    <location>
        <begin position="82"/>
        <end position="158"/>
    </location>
</feature>
<dbReference type="GeneID" id="87866450"/>
<evidence type="ECO:0000313" key="4">
    <source>
        <dbReference type="Proteomes" id="UP001278500"/>
    </source>
</evidence>
<evidence type="ECO:0000256" key="1">
    <source>
        <dbReference type="SAM" id="MobiDB-lite"/>
    </source>
</evidence>
<dbReference type="Proteomes" id="UP001278500">
    <property type="component" value="Unassembled WGS sequence"/>
</dbReference>
<comment type="caution">
    <text evidence="3">The sequence shown here is derived from an EMBL/GenBank/DDBJ whole genome shotgun (WGS) entry which is preliminary data.</text>
</comment>
<feature type="chain" id="PRO_5042013020" evidence="2">
    <location>
        <begin position="22"/>
        <end position="168"/>
    </location>
</feature>
<gene>
    <name evidence="3" type="ORF">B0H65DRAFT_544483</name>
</gene>
<dbReference type="AlphaFoldDB" id="A0AAE0JPR2"/>
<evidence type="ECO:0000313" key="3">
    <source>
        <dbReference type="EMBL" id="KAK3355213.1"/>
    </source>
</evidence>
<name>A0AAE0JPR2_9PEZI</name>
<protein>
    <submittedName>
        <fullName evidence="3">Uncharacterized protein</fullName>
    </submittedName>
</protein>
<accession>A0AAE0JPR2</accession>
<keyword evidence="2" id="KW-0732">Signal</keyword>
<dbReference type="RefSeq" id="XP_062686591.1">
    <property type="nucleotide sequence ID" value="XM_062829296.1"/>
</dbReference>
<reference evidence="3" key="1">
    <citation type="journal article" date="2023" name="Mol. Phylogenet. Evol.">
        <title>Genome-scale phylogeny and comparative genomics of the fungal order Sordariales.</title>
        <authorList>
            <person name="Hensen N."/>
            <person name="Bonometti L."/>
            <person name="Westerberg I."/>
            <person name="Brannstrom I.O."/>
            <person name="Guillou S."/>
            <person name="Cros-Aarteil S."/>
            <person name="Calhoun S."/>
            <person name="Haridas S."/>
            <person name="Kuo A."/>
            <person name="Mondo S."/>
            <person name="Pangilinan J."/>
            <person name="Riley R."/>
            <person name="LaButti K."/>
            <person name="Andreopoulos B."/>
            <person name="Lipzen A."/>
            <person name="Chen C."/>
            <person name="Yan M."/>
            <person name="Daum C."/>
            <person name="Ng V."/>
            <person name="Clum A."/>
            <person name="Steindorff A."/>
            <person name="Ohm R.A."/>
            <person name="Martin F."/>
            <person name="Silar P."/>
            <person name="Natvig D.O."/>
            <person name="Lalanne C."/>
            <person name="Gautier V."/>
            <person name="Ament-Velasquez S.L."/>
            <person name="Kruys A."/>
            <person name="Hutchinson M.I."/>
            <person name="Powell A.J."/>
            <person name="Barry K."/>
            <person name="Miller A.N."/>
            <person name="Grigoriev I.V."/>
            <person name="Debuchy R."/>
            <person name="Gladieux P."/>
            <person name="Hiltunen Thoren M."/>
            <person name="Johannesson H."/>
        </authorList>
    </citation>
    <scope>NUCLEOTIDE SEQUENCE</scope>
    <source>
        <strain evidence="3">CBS 560.94</strain>
    </source>
</reference>
<feature type="compositionally biased region" description="Basic residues" evidence="1">
    <location>
        <begin position="132"/>
        <end position="154"/>
    </location>
</feature>
<dbReference type="EMBL" id="JAUEPP010000001">
    <property type="protein sequence ID" value="KAK3355213.1"/>
    <property type="molecule type" value="Genomic_DNA"/>
</dbReference>
<proteinExistence type="predicted"/>
<feature type="signal peptide" evidence="2">
    <location>
        <begin position="1"/>
        <end position="21"/>
    </location>
</feature>
<organism evidence="3 4">
    <name type="scientific">Neurospora tetraspora</name>
    <dbReference type="NCBI Taxonomy" id="94610"/>
    <lineage>
        <taxon>Eukaryota</taxon>
        <taxon>Fungi</taxon>
        <taxon>Dikarya</taxon>
        <taxon>Ascomycota</taxon>
        <taxon>Pezizomycotina</taxon>
        <taxon>Sordariomycetes</taxon>
        <taxon>Sordariomycetidae</taxon>
        <taxon>Sordariales</taxon>
        <taxon>Sordariaceae</taxon>
        <taxon>Neurospora</taxon>
    </lineage>
</organism>
<keyword evidence="4" id="KW-1185">Reference proteome</keyword>
<reference evidence="3" key="2">
    <citation type="submission" date="2023-06" db="EMBL/GenBank/DDBJ databases">
        <authorList>
            <consortium name="Lawrence Berkeley National Laboratory"/>
            <person name="Haridas S."/>
            <person name="Hensen N."/>
            <person name="Bonometti L."/>
            <person name="Westerberg I."/>
            <person name="Brannstrom I.O."/>
            <person name="Guillou S."/>
            <person name="Cros-Aarteil S."/>
            <person name="Calhoun S."/>
            <person name="Kuo A."/>
            <person name="Mondo S."/>
            <person name="Pangilinan J."/>
            <person name="Riley R."/>
            <person name="Labutti K."/>
            <person name="Andreopoulos B."/>
            <person name="Lipzen A."/>
            <person name="Chen C."/>
            <person name="Yanf M."/>
            <person name="Daum C."/>
            <person name="Ng V."/>
            <person name="Clum A."/>
            <person name="Steindorff A."/>
            <person name="Ohm R."/>
            <person name="Martin F."/>
            <person name="Silar P."/>
            <person name="Natvig D."/>
            <person name="Lalanne C."/>
            <person name="Gautier V."/>
            <person name="Ament-Velasquez S.L."/>
            <person name="Kruys A."/>
            <person name="Hutchinson M.I."/>
            <person name="Powell A.J."/>
            <person name="Barry K."/>
            <person name="Miller A.N."/>
            <person name="Grigoriev I.V."/>
            <person name="Debuchy R."/>
            <person name="Gladieux P."/>
            <person name="Thoren M.H."/>
            <person name="Johannesson H."/>
        </authorList>
    </citation>
    <scope>NUCLEOTIDE SEQUENCE</scope>
    <source>
        <strain evidence="3">CBS 560.94</strain>
    </source>
</reference>
<evidence type="ECO:0000256" key="2">
    <source>
        <dbReference type="SAM" id="SignalP"/>
    </source>
</evidence>
<sequence>MAWVRRLAALLGAWCWLPDNSFFLRTVPLIQDTLDRLSRNNFSVTLSIIDSTAVNLHTIEDQLLTAVIQLCPKLTASRVCFGTPSRHPERPQPASQPVQNPPIYSPRASEVTHSPRRRRSGGAQPRSQAAKKPAKRRKFGGNHRQQTAKHHHHRCLDNVQEVILGRGE</sequence>